<dbReference type="InterPro" id="IPR018087">
    <property type="entry name" value="Glyco_hydro_5_CS"/>
</dbReference>
<protein>
    <submittedName>
        <fullName evidence="6">Glycoside hydrolase family 5 protein</fullName>
    </submittedName>
</protein>
<feature type="signal peptide" evidence="4">
    <location>
        <begin position="1"/>
        <end position="25"/>
    </location>
</feature>
<evidence type="ECO:0000256" key="4">
    <source>
        <dbReference type="SAM" id="SignalP"/>
    </source>
</evidence>
<evidence type="ECO:0000259" key="5">
    <source>
        <dbReference type="Pfam" id="PF00150"/>
    </source>
</evidence>
<dbReference type="GO" id="GO:0016787">
    <property type="term" value="F:hydrolase activity"/>
    <property type="evidence" value="ECO:0007669"/>
    <property type="project" value="UniProtKB-KW"/>
</dbReference>
<keyword evidence="2 3" id="KW-0326">Glycosidase</keyword>
<dbReference type="InterPro" id="IPR017853">
    <property type="entry name" value="GH"/>
</dbReference>
<comment type="caution">
    <text evidence="6">The sequence shown here is derived from an EMBL/GenBank/DDBJ whole genome shotgun (WGS) entry which is preliminary data.</text>
</comment>
<proteinExistence type="inferred from homology"/>
<feature type="chain" id="PRO_5047350086" evidence="4">
    <location>
        <begin position="26"/>
        <end position="376"/>
    </location>
</feature>
<organism evidence="6 7">
    <name type="scientific">Pseudoxanthomonas winnipegensis</name>
    <dbReference type="NCBI Taxonomy" id="2480810"/>
    <lineage>
        <taxon>Bacteria</taxon>
        <taxon>Pseudomonadati</taxon>
        <taxon>Pseudomonadota</taxon>
        <taxon>Gammaproteobacteria</taxon>
        <taxon>Lysobacterales</taxon>
        <taxon>Lysobacteraceae</taxon>
        <taxon>Pseudoxanthomonas</taxon>
    </lineage>
</organism>
<evidence type="ECO:0000256" key="2">
    <source>
        <dbReference type="ARBA" id="ARBA00023295"/>
    </source>
</evidence>
<dbReference type="Pfam" id="PF00150">
    <property type="entry name" value="Cellulase"/>
    <property type="match status" value="1"/>
</dbReference>
<keyword evidence="1 3" id="KW-0378">Hydrolase</keyword>
<evidence type="ECO:0000313" key="6">
    <source>
        <dbReference type="EMBL" id="TAA23148.1"/>
    </source>
</evidence>
<gene>
    <name evidence="6" type="ORF">EA658_05355</name>
</gene>
<keyword evidence="7" id="KW-1185">Reference proteome</keyword>
<dbReference type="PROSITE" id="PS00659">
    <property type="entry name" value="GLYCOSYL_HYDROL_F5"/>
    <property type="match status" value="1"/>
</dbReference>
<dbReference type="EMBL" id="SHME01000001">
    <property type="protein sequence ID" value="TAA23148.1"/>
    <property type="molecule type" value="Genomic_DNA"/>
</dbReference>
<dbReference type="Proteomes" id="UP000293089">
    <property type="component" value="Unassembled WGS sequence"/>
</dbReference>
<dbReference type="PANTHER" id="PTHR34142:SF1">
    <property type="entry name" value="GLYCOSIDE HYDROLASE FAMILY 5 DOMAIN-CONTAINING PROTEIN"/>
    <property type="match status" value="1"/>
</dbReference>
<dbReference type="PANTHER" id="PTHR34142">
    <property type="entry name" value="ENDO-BETA-1,4-GLUCANASE A"/>
    <property type="match status" value="1"/>
</dbReference>
<dbReference type="InterPro" id="IPR001547">
    <property type="entry name" value="Glyco_hydro_5"/>
</dbReference>
<comment type="similarity">
    <text evidence="3">Belongs to the glycosyl hydrolase 5 (cellulase A) family.</text>
</comment>
<keyword evidence="4" id="KW-0732">Signal</keyword>
<evidence type="ECO:0000313" key="7">
    <source>
        <dbReference type="Proteomes" id="UP000293089"/>
    </source>
</evidence>
<dbReference type="RefSeq" id="WP_130530929.1">
    <property type="nucleotide sequence ID" value="NZ_SHMD01000003.1"/>
</dbReference>
<evidence type="ECO:0000256" key="3">
    <source>
        <dbReference type="RuleBase" id="RU361153"/>
    </source>
</evidence>
<sequence>MRPIAFPVLMRFALAVALACLPALATAQTRALAYVGVNLAGAEFASDKKPGVLFKDYTYPSDGDFGYFADRGMNVVRLPFLWERLQPALGGALDSAQLAQLRTAVTRARDHGQVLILDPHNYAAFNDQAIGSQAVPDSAFADLWRRLALAFGNDETVIFGLMNEPVGLKATRWARTAQTAIDAIRATGANNLILVPGVAWTGAHSWTSAEAGGGVSNADALVGLRDPASNLAYEVHQYLDSDSSGTSPTCVSPTIGAEKLEAFTDWLRANGKRGFLGEFGAAANATCLAALDGMLGYIQDNAEVWLGWTYWAGGAWWGDYMFSVQPNDDGSAKPQMAILSERARQALDAAVAARLSIGESQTAKAQLIKTKAKGKR</sequence>
<dbReference type="Gene3D" id="3.20.20.80">
    <property type="entry name" value="Glycosidases"/>
    <property type="match status" value="1"/>
</dbReference>
<dbReference type="SUPFAM" id="SSF51445">
    <property type="entry name" value="(Trans)glycosidases"/>
    <property type="match status" value="1"/>
</dbReference>
<accession>A0ABY1WK59</accession>
<name>A0ABY1WK59_9GAMM</name>
<reference evidence="6 7" key="1">
    <citation type="submission" date="2019-02" db="EMBL/GenBank/DDBJ databases">
        <title>WGS of Pseudoxanthomonas species novum from clinical isolates.</title>
        <authorList>
            <person name="Bernier A.-M."/>
            <person name="Bernard K."/>
            <person name="Vachon A."/>
        </authorList>
    </citation>
    <scope>NUCLEOTIDE SEQUENCE [LARGE SCALE GENOMIC DNA]</scope>
    <source>
        <strain evidence="7">NML 170316</strain>
    </source>
</reference>
<evidence type="ECO:0000256" key="1">
    <source>
        <dbReference type="ARBA" id="ARBA00022801"/>
    </source>
</evidence>
<feature type="domain" description="Glycoside hydrolase family 5" evidence="5">
    <location>
        <begin position="53"/>
        <end position="312"/>
    </location>
</feature>